<feature type="transmembrane region" description="Helical" evidence="6">
    <location>
        <begin position="524"/>
        <end position="544"/>
    </location>
</feature>
<sequence>MKKNLNETIKFCKHNWRTVFLISIPILFLPMTFSGNKPLQCGYIIIIVGLFWITEVMDIAVTSLIPVVLFPIFKILDPESVATCFMKDITLMLLGGLIVAKTVEEQNLHKRLALHILKLMGPNLIFQYLGFMSSTWFLSMWINNASTTAMMIPLAEAVTLEWLEMAMKKRAPVEDVIPIVNTNENQINHTETTSTYESEEHLELEVEKAKNISKGLFLGIAYAATCGGMATISGTAPNIVFYGHMKDTYGSKLGLNYGSFMLFSFPVSLTVVSICWVLLISRYIGINETFHRKVDKESDKKINKSFKEELKLLGPISYGEISILVVFVCLILLWILREPGFPLIARLFTYKIKGKDVKFWSDGVSAIIATFFVLNLPAKNPFRTPITKPSKKLISWKTVESGISWGIIFLFGGGFALAAGVQASGLSYLIADFLRKIGHLPQFLILFIVSFGISMLTEITSNTVTVTIMLPILTKMAECIHMHPMRMALTVALSSSFSFCLPAATLPNAIILSTGRVHVIDMATSGFCLNLICVVVMTFMAYYYSWLIFGTNVFPDWIHPNCSSFN</sequence>
<comment type="subcellular location">
    <subcellularLocation>
        <location evidence="1">Membrane</location>
        <topology evidence="1">Multi-pass membrane protein</topology>
    </subcellularLocation>
</comment>
<comment type="similarity">
    <text evidence="2">Belongs to the SLC13A/DASS transporter (TC 2.A.47) family. NADC subfamily.</text>
</comment>
<feature type="transmembrane region" description="Helical" evidence="6">
    <location>
        <begin position="44"/>
        <end position="73"/>
    </location>
</feature>
<dbReference type="InterPro" id="IPR001898">
    <property type="entry name" value="SLC13A/DASS"/>
</dbReference>
<evidence type="ECO:0000256" key="1">
    <source>
        <dbReference type="ARBA" id="ARBA00004141"/>
    </source>
</evidence>
<keyword evidence="3 6" id="KW-0812">Transmembrane</keyword>
<keyword evidence="4 6" id="KW-1133">Transmembrane helix</keyword>
<dbReference type="AlphaFoldDB" id="A0A0H3YEZ9"/>
<dbReference type="PANTHER" id="PTHR10283:SF82">
    <property type="entry name" value="SOLUTE CARRIER FAMILY 13 MEMBER 2"/>
    <property type="match status" value="1"/>
</dbReference>
<evidence type="ECO:0000256" key="4">
    <source>
        <dbReference type="ARBA" id="ARBA00022989"/>
    </source>
</evidence>
<feature type="transmembrane region" description="Helical" evidence="6">
    <location>
        <begin position="216"/>
        <end position="240"/>
    </location>
</feature>
<dbReference type="EMBL" id="KT163535">
    <property type="protein sequence ID" value="AKN21485.1"/>
    <property type="molecule type" value="mRNA"/>
</dbReference>
<feature type="transmembrane region" description="Helical" evidence="6">
    <location>
        <begin position="123"/>
        <end position="142"/>
    </location>
</feature>
<evidence type="ECO:0000256" key="3">
    <source>
        <dbReference type="ARBA" id="ARBA00022692"/>
    </source>
</evidence>
<dbReference type="GO" id="GO:0015137">
    <property type="term" value="F:citrate transmembrane transporter activity"/>
    <property type="evidence" value="ECO:0007669"/>
    <property type="project" value="TreeGrafter"/>
</dbReference>
<proteinExistence type="evidence at transcript level"/>
<feature type="transmembrane region" description="Helical" evidence="6">
    <location>
        <begin position="443"/>
        <end position="473"/>
    </location>
</feature>
<name>A0A0H3YEZ9_SCHMD</name>
<evidence type="ECO:0000256" key="6">
    <source>
        <dbReference type="SAM" id="Phobius"/>
    </source>
</evidence>
<gene>
    <name evidence="7" type="primary">slc13a-6</name>
</gene>
<dbReference type="CDD" id="cd01115">
    <property type="entry name" value="SLC13_permease"/>
    <property type="match status" value="1"/>
</dbReference>
<feature type="transmembrane region" description="Helical" evidence="6">
    <location>
        <begin position="399"/>
        <end position="423"/>
    </location>
</feature>
<dbReference type="PANTHER" id="PTHR10283">
    <property type="entry name" value="SOLUTE CARRIER FAMILY 13 MEMBER"/>
    <property type="match status" value="1"/>
</dbReference>
<feature type="transmembrane region" description="Helical" evidence="6">
    <location>
        <begin position="85"/>
        <end position="103"/>
    </location>
</feature>
<dbReference type="Pfam" id="PF00939">
    <property type="entry name" value="Na_sulph_symp"/>
    <property type="match status" value="1"/>
</dbReference>
<organism evidence="7">
    <name type="scientific">Schmidtea mediterranea</name>
    <name type="common">Freshwater planarian flatworm</name>
    <dbReference type="NCBI Taxonomy" id="79327"/>
    <lineage>
        <taxon>Eukaryota</taxon>
        <taxon>Metazoa</taxon>
        <taxon>Spiralia</taxon>
        <taxon>Lophotrochozoa</taxon>
        <taxon>Platyhelminthes</taxon>
        <taxon>Rhabditophora</taxon>
        <taxon>Seriata</taxon>
        <taxon>Tricladida</taxon>
        <taxon>Continenticola</taxon>
        <taxon>Geoplanoidea</taxon>
        <taxon>Dugesiidae</taxon>
        <taxon>Schmidtea</taxon>
    </lineage>
</organism>
<evidence type="ECO:0000313" key="7">
    <source>
        <dbReference type="EMBL" id="AKN21485.1"/>
    </source>
</evidence>
<reference evidence="7" key="1">
    <citation type="journal article" date="2015" name="Elife">
        <title>Stem cells and fluid flow drive cyst formation in an invertebrate excretory organ.</title>
        <authorList>
            <person name="Thi-Kim Vu H."/>
            <person name="Rink J.C."/>
            <person name="McKinney S.A."/>
            <person name="McClain M."/>
            <person name="Lakshmanaperumal N."/>
            <person name="Alexander R."/>
            <person name="Sanchez Alvarado A."/>
        </authorList>
    </citation>
    <scope>NUCLEOTIDE SEQUENCE</scope>
</reference>
<feature type="transmembrane region" description="Helical" evidence="6">
    <location>
        <begin position="260"/>
        <end position="284"/>
    </location>
</feature>
<dbReference type="GO" id="GO:0015141">
    <property type="term" value="F:succinate transmembrane transporter activity"/>
    <property type="evidence" value="ECO:0007669"/>
    <property type="project" value="TreeGrafter"/>
</dbReference>
<evidence type="ECO:0000256" key="5">
    <source>
        <dbReference type="ARBA" id="ARBA00023136"/>
    </source>
</evidence>
<dbReference type="OrthoDB" id="6493944at2759"/>
<evidence type="ECO:0000256" key="2">
    <source>
        <dbReference type="ARBA" id="ARBA00006772"/>
    </source>
</evidence>
<feature type="transmembrane region" description="Helical" evidence="6">
    <location>
        <begin position="357"/>
        <end position="378"/>
    </location>
</feature>
<dbReference type="GO" id="GO:0005886">
    <property type="term" value="C:plasma membrane"/>
    <property type="evidence" value="ECO:0007669"/>
    <property type="project" value="TreeGrafter"/>
</dbReference>
<protein>
    <submittedName>
        <fullName evidence="7">Slc13a-6</fullName>
    </submittedName>
</protein>
<keyword evidence="5 6" id="KW-0472">Membrane</keyword>
<feature type="transmembrane region" description="Helical" evidence="6">
    <location>
        <begin position="312"/>
        <end position="337"/>
    </location>
</feature>
<accession>A0A0H3YEZ9</accession>